<dbReference type="PANTHER" id="PTHR46072">
    <property type="entry name" value="AMIDASE-RELATED-RELATED"/>
    <property type="match status" value="1"/>
</dbReference>
<evidence type="ECO:0000256" key="4">
    <source>
        <dbReference type="ARBA" id="ARBA00022801"/>
    </source>
</evidence>
<dbReference type="InterPro" id="IPR020556">
    <property type="entry name" value="Amidase_CS"/>
</dbReference>
<dbReference type="EC" id="3.5.1.4" evidence="3"/>
<dbReference type="SUPFAM" id="SSF75304">
    <property type="entry name" value="Amidase signature (AS) enzymes"/>
    <property type="match status" value="1"/>
</dbReference>
<evidence type="ECO:0000256" key="1">
    <source>
        <dbReference type="ARBA" id="ARBA00001311"/>
    </source>
</evidence>
<comment type="caution">
    <text evidence="6">The sequence shown here is derived from an EMBL/GenBank/DDBJ whole genome shotgun (WGS) entry which is preliminary data.</text>
</comment>
<gene>
    <name evidence="6" type="ORF">BJY01DRAFT_262700</name>
</gene>
<dbReference type="InterPro" id="IPR036928">
    <property type="entry name" value="AS_sf"/>
</dbReference>
<proteinExistence type="inferred from homology"/>
<sequence length="565" mass="60916">MSGPPFQIADWQSAVTEKRRHRDERIPRSHRLPEHLAERAAKGLLKPAEKEVLECGILTALDIEITSISDAAVLLERIVVSKRYSAVAVVEAYCKRASIAQQIVNCVTEILYDTALERAKYLDDYLERNGTPIGVLHGLPVSLKDLYAVKGVHATAGLVSWIPTVSAEDSSITKGILAAGGIIYVKTNVSQGHLMVESINNVFGTTSNPYNPALSAGGSSGGEAAILAARGAIIGSATDGGGSIRLPAAFCGLWGLKCSKGRMPTMGIESPGDGNESTNAGLGPMARSVSGCELWLQAQLANEPWNFDFTCIPMPWNAEDARRPTERLTIGVVRDDGVVRPTPPVSRAVEEVVTLLKAAGHTVVSLPAGEIQDLHRRGTSCVMKSNVQGGGVGIMRHINASGEPVVPRTATGSDASLLTALEIFANHRERAALARRYNALWTRHGLLDAILAPAVAHPAPPHGKYISNAYAGIYNMLDYVTGSVPVTMVDLEKDVAAPEWYEAEPYPRIEGVRFPYDWGDKEMKEVYESPKVFQGSPVGVQIVCRRFREEKCIGILKEVEALLRS</sequence>
<evidence type="ECO:0000259" key="5">
    <source>
        <dbReference type="Pfam" id="PF01425"/>
    </source>
</evidence>
<evidence type="ECO:0000256" key="2">
    <source>
        <dbReference type="ARBA" id="ARBA00009199"/>
    </source>
</evidence>
<evidence type="ECO:0000313" key="7">
    <source>
        <dbReference type="Proteomes" id="UP001610446"/>
    </source>
</evidence>
<evidence type="ECO:0000256" key="3">
    <source>
        <dbReference type="ARBA" id="ARBA00012922"/>
    </source>
</evidence>
<organism evidence="6 7">
    <name type="scientific">Aspergillus pseudoustus</name>
    <dbReference type="NCBI Taxonomy" id="1810923"/>
    <lineage>
        <taxon>Eukaryota</taxon>
        <taxon>Fungi</taxon>
        <taxon>Dikarya</taxon>
        <taxon>Ascomycota</taxon>
        <taxon>Pezizomycotina</taxon>
        <taxon>Eurotiomycetes</taxon>
        <taxon>Eurotiomycetidae</taxon>
        <taxon>Eurotiales</taxon>
        <taxon>Aspergillaceae</taxon>
        <taxon>Aspergillus</taxon>
        <taxon>Aspergillus subgen. Nidulantes</taxon>
    </lineage>
</organism>
<comment type="similarity">
    <text evidence="2">Belongs to the amidase family.</text>
</comment>
<dbReference type="PIRSF" id="PIRSF001221">
    <property type="entry name" value="Amidase_fungi"/>
    <property type="match status" value="1"/>
</dbReference>
<name>A0ABR4K7X4_9EURO</name>
<accession>A0ABR4K7X4</accession>
<dbReference type="Proteomes" id="UP001610446">
    <property type="component" value="Unassembled WGS sequence"/>
</dbReference>
<protein>
    <recommendedName>
        <fullName evidence="3">amidase</fullName>
        <ecNumber evidence="3">3.5.1.4</ecNumber>
    </recommendedName>
</protein>
<dbReference type="EMBL" id="JBFXLU010000050">
    <property type="protein sequence ID" value="KAL2848403.1"/>
    <property type="molecule type" value="Genomic_DNA"/>
</dbReference>
<dbReference type="Pfam" id="PF01425">
    <property type="entry name" value="Amidase"/>
    <property type="match status" value="1"/>
</dbReference>
<dbReference type="PROSITE" id="PS00571">
    <property type="entry name" value="AMIDASES"/>
    <property type="match status" value="1"/>
</dbReference>
<keyword evidence="4" id="KW-0378">Hydrolase</keyword>
<evidence type="ECO:0000313" key="6">
    <source>
        <dbReference type="EMBL" id="KAL2848403.1"/>
    </source>
</evidence>
<keyword evidence="7" id="KW-1185">Reference proteome</keyword>
<feature type="domain" description="Amidase" evidence="5">
    <location>
        <begin position="89"/>
        <end position="552"/>
    </location>
</feature>
<reference evidence="6 7" key="1">
    <citation type="submission" date="2024-07" db="EMBL/GenBank/DDBJ databases">
        <title>Section-level genome sequencing and comparative genomics of Aspergillus sections Usti and Cavernicolus.</title>
        <authorList>
            <consortium name="Lawrence Berkeley National Laboratory"/>
            <person name="Nybo J.L."/>
            <person name="Vesth T.C."/>
            <person name="Theobald S."/>
            <person name="Frisvad J.C."/>
            <person name="Larsen T.O."/>
            <person name="Kjaerboelling I."/>
            <person name="Rothschild-Mancinelli K."/>
            <person name="Lyhne E.K."/>
            <person name="Kogle M.E."/>
            <person name="Barry K."/>
            <person name="Clum A."/>
            <person name="Na H."/>
            <person name="Ledsgaard L."/>
            <person name="Lin J."/>
            <person name="Lipzen A."/>
            <person name="Kuo A."/>
            <person name="Riley R."/>
            <person name="Mondo S."/>
            <person name="Labutti K."/>
            <person name="Haridas S."/>
            <person name="Pangalinan J."/>
            <person name="Salamov A.A."/>
            <person name="Simmons B.A."/>
            <person name="Magnuson J.K."/>
            <person name="Chen J."/>
            <person name="Drula E."/>
            <person name="Henrissat B."/>
            <person name="Wiebenga A."/>
            <person name="Lubbers R.J."/>
            <person name="Gomes A.C."/>
            <person name="Makela M.R."/>
            <person name="Stajich J."/>
            <person name="Grigoriev I.V."/>
            <person name="Mortensen U.H."/>
            <person name="De Vries R.P."/>
            <person name="Baker S.E."/>
            <person name="Andersen M.R."/>
        </authorList>
    </citation>
    <scope>NUCLEOTIDE SEQUENCE [LARGE SCALE GENOMIC DNA]</scope>
    <source>
        <strain evidence="6 7">CBS 123904</strain>
    </source>
</reference>
<dbReference type="Gene3D" id="3.90.1300.10">
    <property type="entry name" value="Amidase signature (AS) domain"/>
    <property type="match status" value="1"/>
</dbReference>
<comment type="catalytic activity">
    <reaction evidence="1">
        <text>a monocarboxylic acid amide + H2O = a monocarboxylate + NH4(+)</text>
        <dbReference type="Rhea" id="RHEA:12020"/>
        <dbReference type="ChEBI" id="CHEBI:15377"/>
        <dbReference type="ChEBI" id="CHEBI:28938"/>
        <dbReference type="ChEBI" id="CHEBI:35757"/>
        <dbReference type="ChEBI" id="CHEBI:83628"/>
        <dbReference type="EC" id="3.5.1.4"/>
    </reaction>
</comment>
<dbReference type="InterPro" id="IPR023631">
    <property type="entry name" value="Amidase_dom"/>
</dbReference>
<dbReference type="PANTHER" id="PTHR46072:SF11">
    <property type="entry name" value="AMIDASE-RELATED"/>
    <property type="match status" value="1"/>
</dbReference>